<dbReference type="GO" id="GO:0106274">
    <property type="term" value="F:NAD+-protein-arginine ADP-ribosyltransferase activity"/>
    <property type="evidence" value="ECO:0007669"/>
    <property type="project" value="UniProtKB-EC"/>
</dbReference>
<dbReference type="Proteomes" id="UP000663866">
    <property type="component" value="Unassembled WGS sequence"/>
</dbReference>
<protein>
    <recommendedName>
        <fullName evidence="6">NAD(P)(+)--arginine ADP-ribosyltransferase</fullName>
        <ecNumber evidence="6">2.4.2.31</ecNumber>
    </recommendedName>
    <alternativeName>
        <fullName evidence="6">Mono(ADP-ribosyl)transferase</fullName>
    </alternativeName>
</protein>
<dbReference type="GO" id="GO:0016779">
    <property type="term" value="F:nucleotidyltransferase activity"/>
    <property type="evidence" value="ECO:0007669"/>
    <property type="project" value="UniProtKB-KW"/>
</dbReference>
<evidence type="ECO:0000256" key="3">
    <source>
        <dbReference type="ARBA" id="ARBA00022679"/>
    </source>
</evidence>
<keyword evidence="6" id="KW-0520">NAD</keyword>
<reference evidence="7" key="1">
    <citation type="submission" date="2021-02" db="EMBL/GenBank/DDBJ databases">
        <authorList>
            <person name="Nowell W R."/>
        </authorList>
    </citation>
    <scope>NUCLEOTIDE SEQUENCE</scope>
</reference>
<evidence type="ECO:0000256" key="4">
    <source>
        <dbReference type="ARBA" id="ARBA00022695"/>
    </source>
</evidence>
<gene>
    <name evidence="7" type="ORF">OVN521_LOCUS20775</name>
</gene>
<keyword evidence="2 6" id="KW-0328">Glycosyltransferase</keyword>
<keyword evidence="8" id="KW-1185">Reference proteome</keyword>
<feature type="non-terminal residue" evidence="7">
    <location>
        <position position="1"/>
    </location>
</feature>
<keyword evidence="4" id="KW-0548">Nucleotidyltransferase</keyword>
<dbReference type="EMBL" id="CAJOBG010004173">
    <property type="protein sequence ID" value="CAF4098735.1"/>
    <property type="molecule type" value="Genomic_DNA"/>
</dbReference>
<organism evidence="7 8">
    <name type="scientific">Rotaria magnacalcarata</name>
    <dbReference type="NCBI Taxonomy" id="392030"/>
    <lineage>
        <taxon>Eukaryota</taxon>
        <taxon>Metazoa</taxon>
        <taxon>Spiralia</taxon>
        <taxon>Gnathifera</taxon>
        <taxon>Rotifera</taxon>
        <taxon>Eurotatoria</taxon>
        <taxon>Bdelloidea</taxon>
        <taxon>Philodinida</taxon>
        <taxon>Philodinidae</taxon>
        <taxon>Rotaria</taxon>
    </lineage>
</organism>
<comment type="catalytic activity">
    <reaction evidence="5 6">
        <text>L-arginyl-[protein] + NAD(+) = N(omega)-(ADP-D-ribosyl)-L-arginyl-[protein] + nicotinamide + H(+)</text>
        <dbReference type="Rhea" id="RHEA:19149"/>
        <dbReference type="Rhea" id="RHEA-COMP:10532"/>
        <dbReference type="Rhea" id="RHEA-COMP:15087"/>
        <dbReference type="ChEBI" id="CHEBI:15378"/>
        <dbReference type="ChEBI" id="CHEBI:17154"/>
        <dbReference type="ChEBI" id="CHEBI:29965"/>
        <dbReference type="ChEBI" id="CHEBI:57540"/>
        <dbReference type="ChEBI" id="CHEBI:142554"/>
        <dbReference type="EC" id="2.4.2.31"/>
    </reaction>
</comment>
<accession>A0A819UV77</accession>
<dbReference type="Gene3D" id="3.90.176.10">
    <property type="entry name" value="Toxin ADP-ribosyltransferase, Chain A, domain 1"/>
    <property type="match status" value="1"/>
</dbReference>
<dbReference type="EC" id="2.4.2.31" evidence="6"/>
<evidence type="ECO:0000256" key="6">
    <source>
        <dbReference type="RuleBase" id="RU361228"/>
    </source>
</evidence>
<evidence type="ECO:0000313" key="7">
    <source>
        <dbReference type="EMBL" id="CAF4098735.1"/>
    </source>
</evidence>
<dbReference type="Pfam" id="PF01129">
    <property type="entry name" value="ART"/>
    <property type="match status" value="1"/>
</dbReference>
<evidence type="ECO:0000313" key="8">
    <source>
        <dbReference type="Proteomes" id="UP000663866"/>
    </source>
</evidence>
<proteinExistence type="inferred from homology"/>
<keyword evidence="6" id="KW-0521">NADP</keyword>
<dbReference type="AlphaFoldDB" id="A0A819UV77"/>
<comment type="caution">
    <text evidence="7">The sequence shown here is derived from an EMBL/GenBank/DDBJ whole genome shotgun (WGS) entry which is preliminary data.</text>
</comment>
<comment type="similarity">
    <text evidence="1 6">Belongs to the Arg-specific ADP-ribosyltransferase family.</text>
</comment>
<evidence type="ECO:0000256" key="5">
    <source>
        <dbReference type="ARBA" id="ARBA00047597"/>
    </source>
</evidence>
<evidence type="ECO:0000256" key="2">
    <source>
        <dbReference type="ARBA" id="ARBA00022676"/>
    </source>
</evidence>
<sequence>WKAVEQHLPNGKLKTNLNALKDNLQHTFSASVTPSSTSSSHTIPLVDPNKLLLFDDQATTPRKSSTHLQSSQLIPPRTNQLTRNIARIPTNQATTPLKTTTHLPTSRSVRQLRNQQNIHLVPTQSYQVSSAECGVTHSEGHIFGVRNRREKRFEGDSPGIEWVVAGANGDYLAHRVRDILAPHAKRTDIDKLITDARRNYIEKELTKKTDILSIGDLFDKAANKKDPKFLLQAYTAETEFYRVLNVNLAQAHLDETGSVTLQINKYCSWIVGIIAHHPCLDRFNFSGKCYRGMSINKSDLEKYKEGTRILTKSFLSSSKDRDVATNFADTSASNDKISVLCIYDVRNRRSALHLAEISMFPDEKEVLIMPYTAFKIMEVAHLYGHNVKIEAEINLKECELW</sequence>
<dbReference type="PROSITE" id="PS51996">
    <property type="entry name" value="TR_MART"/>
    <property type="match status" value="1"/>
</dbReference>
<evidence type="ECO:0000256" key="1">
    <source>
        <dbReference type="ARBA" id="ARBA00009558"/>
    </source>
</evidence>
<dbReference type="SUPFAM" id="SSF56399">
    <property type="entry name" value="ADP-ribosylation"/>
    <property type="match status" value="1"/>
</dbReference>
<keyword evidence="3 6" id="KW-0808">Transferase</keyword>
<name>A0A819UV77_9BILA</name>
<dbReference type="InterPro" id="IPR000768">
    <property type="entry name" value="ART"/>
</dbReference>